<dbReference type="Proteomes" id="UP000319852">
    <property type="component" value="Chromosome"/>
</dbReference>
<dbReference type="EMBL" id="CP036263">
    <property type="protein sequence ID" value="QDS99091.1"/>
    <property type="molecule type" value="Genomic_DNA"/>
</dbReference>
<dbReference type="InterPro" id="IPR001207">
    <property type="entry name" value="Transposase_mutator"/>
</dbReference>
<dbReference type="RefSeq" id="WP_145060368.1">
    <property type="nucleotide sequence ID" value="NZ_CP036263.1"/>
</dbReference>
<keyword evidence="8" id="KW-1185">Reference proteome</keyword>
<keyword evidence="6" id="KW-0814">Transposable element</keyword>
<accession>A0A517MW29</accession>
<evidence type="ECO:0000256" key="3">
    <source>
        <dbReference type="ARBA" id="ARBA00022578"/>
    </source>
</evidence>
<dbReference type="Pfam" id="PF00872">
    <property type="entry name" value="Transposase_mut"/>
    <property type="match status" value="1"/>
</dbReference>
<comment type="function">
    <text evidence="1 6">Required for the transposition of the insertion element.</text>
</comment>
<evidence type="ECO:0000256" key="6">
    <source>
        <dbReference type="RuleBase" id="RU365089"/>
    </source>
</evidence>
<dbReference type="OrthoDB" id="355828at2"/>
<evidence type="ECO:0000313" key="8">
    <source>
        <dbReference type="Proteomes" id="UP000319852"/>
    </source>
</evidence>
<dbReference type="GO" id="GO:0004803">
    <property type="term" value="F:transposase activity"/>
    <property type="evidence" value="ECO:0007669"/>
    <property type="project" value="UniProtKB-UniRule"/>
</dbReference>
<dbReference type="PANTHER" id="PTHR33217">
    <property type="entry name" value="TRANSPOSASE FOR INSERTION SEQUENCE ELEMENT IS1081"/>
    <property type="match status" value="1"/>
</dbReference>
<proteinExistence type="inferred from homology"/>
<dbReference type="PANTHER" id="PTHR33217:SF7">
    <property type="entry name" value="TRANSPOSASE FOR INSERTION SEQUENCE ELEMENT IS1081"/>
    <property type="match status" value="1"/>
</dbReference>
<evidence type="ECO:0000256" key="2">
    <source>
        <dbReference type="ARBA" id="ARBA00010961"/>
    </source>
</evidence>
<keyword evidence="3 6" id="KW-0815">Transposition</keyword>
<dbReference type="KEGG" id="amob:HG15A2_23810"/>
<gene>
    <name evidence="7" type="ORF">HG15A2_23810</name>
</gene>
<evidence type="ECO:0000313" key="7">
    <source>
        <dbReference type="EMBL" id="QDS99091.1"/>
    </source>
</evidence>
<sequence>MSPSAVSDLNQNLYERIEQWRHRPIEGEYAHVALGGIWLKRFWGGEVKNVAVLLAIGVDQEGYLQVLGVCEGTKEDAESWKNFLRHLKERGIKGVQLVTSDKCLGLVDSLAEFYPEAAWQRCMVHWYRNVASSRFRQRR</sequence>
<evidence type="ECO:0000256" key="4">
    <source>
        <dbReference type="ARBA" id="ARBA00023125"/>
    </source>
</evidence>
<reference evidence="7 8" key="1">
    <citation type="submission" date="2019-02" db="EMBL/GenBank/DDBJ databases">
        <title>Deep-cultivation of Planctomycetes and their phenomic and genomic characterization uncovers novel biology.</title>
        <authorList>
            <person name="Wiegand S."/>
            <person name="Jogler M."/>
            <person name="Boedeker C."/>
            <person name="Pinto D."/>
            <person name="Vollmers J."/>
            <person name="Rivas-Marin E."/>
            <person name="Kohn T."/>
            <person name="Peeters S.H."/>
            <person name="Heuer A."/>
            <person name="Rast P."/>
            <person name="Oberbeckmann S."/>
            <person name="Bunk B."/>
            <person name="Jeske O."/>
            <person name="Meyerdierks A."/>
            <person name="Storesund J.E."/>
            <person name="Kallscheuer N."/>
            <person name="Luecker S."/>
            <person name="Lage O.M."/>
            <person name="Pohl T."/>
            <person name="Merkel B.J."/>
            <person name="Hornburger P."/>
            <person name="Mueller R.-W."/>
            <person name="Bruemmer F."/>
            <person name="Labrenz M."/>
            <person name="Spormann A.M."/>
            <person name="Op den Camp H."/>
            <person name="Overmann J."/>
            <person name="Amann R."/>
            <person name="Jetten M.S.M."/>
            <person name="Mascher T."/>
            <person name="Medema M.H."/>
            <person name="Devos D.P."/>
            <person name="Kaster A.-K."/>
            <person name="Ovreas L."/>
            <person name="Rohde M."/>
            <person name="Galperin M.Y."/>
            <person name="Jogler C."/>
        </authorList>
    </citation>
    <scope>NUCLEOTIDE SEQUENCE [LARGE SCALE GENOMIC DNA]</scope>
    <source>
        <strain evidence="7 8">HG15A2</strain>
    </source>
</reference>
<evidence type="ECO:0000256" key="1">
    <source>
        <dbReference type="ARBA" id="ARBA00002190"/>
    </source>
</evidence>
<protein>
    <recommendedName>
        <fullName evidence="6">Mutator family transposase</fullName>
    </recommendedName>
</protein>
<dbReference type="AlphaFoldDB" id="A0A517MW29"/>
<dbReference type="GO" id="GO:0006313">
    <property type="term" value="P:DNA transposition"/>
    <property type="evidence" value="ECO:0007669"/>
    <property type="project" value="UniProtKB-UniRule"/>
</dbReference>
<organism evidence="7 8">
    <name type="scientific">Adhaeretor mobilis</name>
    <dbReference type="NCBI Taxonomy" id="1930276"/>
    <lineage>
        <taxon>Bacteria</taxon>
        <taxon>Pseudomonadati</taxon>
        <taxon>Planctomycetota</taxon>
        <taxon>Planctomycetia</taxon>
        <taxon>Pirellulales</taxon>
        <taxon>Lacipirellulaceae</taxon>
        <taxon>Adhaeretor</taxon>
    </lineage>
</organism>
<comment type="similarity">
    <text evidence="2 6">Belongs to the transposase mutator family.</text>
</comment>
<dbReference type="GO" id="GO:0003677">
    <property type="term" value="F:DNA binding"/>
    <property type="evidence" value="ECO:0007669"/>
    <property type="project" value="UniProtKB-UniRule"/>
</dbReference>
<evidence type="ECO:0000256" key="5">
    <source>
        <dbReference type="ARBA" id="ARBA00023172"/>
    </source>
</evidence>
<name>A0A517MW29_9BACT</name>
<keyword evidence="4 6" id="KW-0238">DNA-binding</keyword>
<keyword evidence="5 6" id="KW-0233">DNA recombination</keyword>